<dbReference type="AlphaFoldDB" id="A0A6J6RJG0"/>
<protein>
    <submittedName>
        <fullName evidence="1">Unannotated protein</fullName>
    </submittedName>
</protein>
<organism evidence="1">
    <name type="scientific">freshwater metagenome</name>
    <dbReference type="NCBI Taxonomy" id="449393"/>
    <lineage>
        <taxon>unclassified sequences</taxon>
        <taxon>metagenomes</taxon>
        <taxon>ecological metagenomes</taxon>
    </lineage>
</organism>
<name>A0A6J6RJG0_9ZZZZ</name>
<reference evidence="1" key="1">
    <citation type="submission" date="2020-05" db="EMBL/GenBank/DDBJ databases">
        <authorList>
            <person name="Chiriac C."/>
            <person name="Salcher M."/>
            <person name="Ghai R."/>
            <person name="Kavagutti S V."/>
        </authorList>
    </citation>
    <scope>NUCLEOTIDE SEQUENCE</scope>
</reference>
<evidence type="ECO:0000313" key="1">
    <source>
        <dbReference type="EMBL" id="CAB4721295.1"/>
    </source>
</evidence>
<dbReference type="EMBL" id="CAEZXX010000140">
    <property type="protein sequence ID" value="CAB4721295.1"/>
    <property type="molecule type" value="Genomic_DNA"/>
</dbReference>
<proteinExistence type="predicted"/>
<gene>
    <name evidence="1" type="ORF">UFOPK2602_01755</name>
</gene>
<sequence>MKDIGGKRSVEYVLRTEHVGLPCLSGESFEEGEMLERSGVKDDLGTHALEGCKNRSPVANVSED</sequence>
<accession>A0A6J6RJG0</accession>